<evidence type="ECO:0000256" key="1">
    <source>
        <dbReference type="SAM" id="MobiDB-lite"/>
    </source>
</evidence>
<dbReference type="Proteomes" id="UP001295684">
    <property type="component" value="Unassembled WGS sequence"/>
</dbReference>
<dbReference type="EMBL" id="CAMPGE010011622">
    <property type="protein sequence ID" value="CAI2370442.1"/>
    <property type="molecule type" value="Genomic_DNA"/>
</dbReference>
<proteinExistence type="predicted"/>
<evidence type="ECO:0000313" key="3">
    <source>
        <dbReference type="Proteomes" id="UP001295684"/>
    </source>
</evidence>
<feature type="region of interest" description="Disordered" evidence="1">
    <location>
        <begin position="192"/>
        <end position="215"/>
    </location>
</feature>
<feature type="compositionally biased region" description="Low complexity" evidence="1">
    <location>
        <begin position="205"/>
        <end position="215"/>
    </location>
</feature>
<protein>
    <submittedName>
        <fullName evidence="2">Uncharacterized protein</fullName>
    </submittedName>
</protein>
<evidence type="ECO:0000313" key="2">
    <source>
        <dbReference type="EMBL" id="CAI2370442.1"/>
    </source>
</evidence>
<accession>A0AAD1UKJ2</accession>
<comment type="caution">
    <text evidence="2">The sequence shown here is derived from an EMBL/GenBank/DDBJ whole genome shotgun (WGS) entry which is preliminary data.</text>
</comment>
<keyword evidence="3" id="KW-1185">Reference proteome</keyword>
<name>A0AAD1UKJ2_EUPCR</name>
<gene>
    <name evidence="2" type="ORF">ECRASSUSDP1_LOCUS11755</name>
</gene>
<organism evidence="2 3">
    <name type="scientific">Euplotes crassus</name>
    <dbReference type="NCBI Taxonomy" id="5936"/>
    <lineage>
        <taxon>Eukaryota</taxon>
        <taxon>Sar</taxon>
        <taxon>Alveolata</taxon>
        <taxon>Ciliophora</taxon>
        <taxon>Intramacronucleata</taxon>
        <taxon>Spirotrichea</taxon>
        <taxon>Hypotrichia</taxon>
        <taxon>Euplotida</taxon>
        <taxon>Euplotidae</taxon>
        <taxon>Moneuplotes</taxon>
    </lineage>
</organism>
<dbReference type="AlphaFoldDB" id="A0AAD1UKJ2"/>
<sequence length="215" mass="24838">MECNPSLNCDKKVEFFLRRSQTTNIPPAKSDKPSRLSMFNSHLKRRTKLQPKKVSLNNQIEKLSNYVKISKRLIRKKVELLNNPQAYNRIEQNILSLNGLNSGNTYFETFKASLERFRREENTSVKLTRKTLKTMQLNSKNYPGRNISLKNVYTLPTDFRTKFQKICPKSHLNSPPPDLIPFISLKLNKTVLTKQPHPNPPSQNPSPTSNPFTTP</sequence>
<reference evidence="2" key="1">
    <citation type="submission" date="2023-07" db="EMBL/GenBank/DDBJ databases">
        <authorList>
            <consortium name="AG Swart"/>
            <person name="Singh M."/>
            <person name="Singh A."/>
            <person name="Seah K."/>
            <person name="Emmerich C."/>
        </authorList>
    </citation>
    <scope>NUCLEOTIDE SEQUENCE</scope>
    <source>
        <strain evidence="2">DP1</strain>
    </source>
</reference>